<evidence type="ECO:0000256" key="1">
    <source>
        <dbReference type="SAM" id="SignalP"/>
    </source>
</evidence>
<organism evidence="2 3">
    <name type="scientific">Anopheles christyi</name>
    <dbReference type="NCBI Taxonomy" id="43041"/>
    <lineage>
        <taxon>Eukaryota</taxon>
        <taxon>Metazoa</taxon>
        <taxon>Ecdysozoa</taxon>
        <taxon>Arthropoda</taxon>
        <taxon>Hexapoda</taxon>
        <taxon>Insecta</taxon>
        <taxon>Pterygota</taxon>
        <taxon>Neoptera</taxon>
        <taxon>Endopterygota</taxon>
        <taxon>Diptera</taxon>
        <taxon>Nematocera</taxon>
        <taxon>Culicoidea</taxon>
        <taxon>Culicidae</taxon>
        <taxon>Anophelinae</taxon>
        <taxon>Anopheles</taxon>
    </lineage>
</organism>
<dbReference type="VEuPathDB" id="VectorBase:ACHR014321"/>
<protein>
    <recommendedName>
        <fullName evidence="4">Secreted protein</fullName>
    </recommendedName>
</protein>
<accession>A0A182KIQ3</accession>
<keyword evidence="1" id="KW-0732">Signal</keyword>
<evidence type="ECO:0000313" key="2">
    <source>
        <dbReference type="EnsemblMetazoa" id="ACHR014321-PA"/>
    </source>
</evidence>
<dbReference type="EnsemblMetazoa" id="ACHR014321-RA">
    <property type="protein sequence ID" value="ACHR014321-PA"/>
    <property type="gene ID" value="ACHR014321"/>
</dbReference>
<feature type="signal peptide" evidence="1">
    <location>
        <begin position="1"/>
        <end position="17"/>
    </location>
</feature>
<evidence type="ECO:0000313" key="3">
    <source>
        <dbReference type="Proteomes" id="UP000075881"/>
    </source>
</evidence>
<keyword evidence="3" id="KW-1185">Reference proteome</keyword>
<evidence type="ECO:0008006" key="4">
    <source>
        <dbReference type="Google" id="ProtNLM"/>
    </source>
</evidence>
<reference evidence="2" key="2">
    <citation type="submission" date="2020-05" db="UniProtKB">
        <authorList>
            <consortium name="EnsemblMetazoa"/>
        </authorList>
    </citation>
    <scope>IDENTIFICATION</scope>
    <source>
        <strain evidence="2">ACHKN1017</strain>
    </source>
</reference>
<dbReference type="Proteomes" id="UP000075881">
    <property type="component" value="Unassembled WGS sequence"/>
</dbReference>
<proteinExistence type="predicted"/>
<dbReference type="AlphaFoldDB" id="A0A182KIQ3"/>
<name>A0A182KIQ3_9DIPT</name>
<reference evidence="3" key="1">
    <citation type="submission" date="2013-03" db="EMBL/GenBank/DDBJ databases">
        <title>The Genome Sequence of Anopheles christyi ACHKN1017.</title>
        <authorList>
            <consortium name="The Broad Institute Genomics Platform"/>
            <person name="Neafsey D.E."/>
            <person name="Besansky N."/>
            <person name="Walker B."/>
            <person name="Young S.K."/>
            <person name="Zeng Q."/>
            <person name="Gargeya S."/>
            <person name="Fitzgerald M."/>
            <person name="Haas B."/>
            <person name="Abouelleil A."/>
            <person name="Allen A.W."/>
            <person name="Alvarado L."/>
            <person name="Arachchi H.M."/>
            <person name="Berlin A.M."/>
            <person name="Chapman S.B."/>
            <person name="Gainer-Dewar J."/>
            <person name="Goldberg J."/>
            <person name="Griggs A."/>
            <person name="Gujja S."/>
            <person name="Hansen M."/>
            <person name="Howarth C."/>
            <person name="Imamovic A."/>
            <person name="Ireland A."/>
            <person name="Larimer J."/>
            <person name="McCowan C."/>
            <person name="Murphy C."/>
            <person name="Pearson M."/>
            <person name="Poon T.W."/>
            <person name="Priest M."/>
            <person name="Roberts A."/>
            <person name="Saif S."/>
            <person name="Shea T."/>
            <person name="Sisk P."/>
            <person name="Sykes S."/>
            <person name="Wortman J."/>
            <person name="Nusbaum C."/>
            <person name="Birren B."/>
        </authorList>
    </citation>
    <scope>NUCLEOTIDE SEQUENCE [LARGE SCALE GENOMIC DNA]</scope>
    <source>
        <strain evidence="3">ACHKN1017</strain>
    </source>
</reference>
<sequence>MRVLLLLLLLLLRCVISSEPGWMYTLLIRHTSERGGKCTVVCHFVCIVPSTVEMRRRGNVPQGKSS</sequence>
<feature type="chain" id="PRO_5008125591" description="Secreted protein" evidence="1">
    <location>
        <begin position="18"/>
        <end position="66"/>
    </location>
</feature>